<dbReference type="AlphaFoldDB" id="A0ABC8RN33"/>
<feature type="compositionally biased region" description="Basic and acidic residues" evidence="1">
    <location>
        <begin position="10"/>
        <end position="21"/>
    </location>
</feature>
<sequence length="79" mass="9053">MLSQMRKKSHEIDRSREDKQDLQGSLDRTVDKLEETVEAVRGDLEIKDDEISTLVEIVRTIEDSRGTKRSSSGNNRSSF</sequence>
<dbReference type="EMBL" id="CAUOFW020001280">
    <property type="protein sequence ID" value="CAK9143197.1"/>
    <property type="molecule type" value="Genomic_DNA"/>
</dbReference>
<reference evidence="3 4" key="1">
    <citation type="submission" date="2024-02" db="EMBL/GenBank/DDBJ databases">
        <authorList>
            <person name="Vignale AGUSTIN F."/>
            <person name="Sosa J E."/>
            <person name="Modenutti C."/>
        </authorList>
    </citation>
    <scope>NUCLEOTIDE SEQUENCE [LARGE SCALE GENOMIC DNA]</scope>
</reference>
<gene>
    <name evidence="2" type="ORF">ILEXP_LOCUS10892</name>
    <name evidence="3" type="ORF">ILEXP_LOCUS12183</name>
</gene>
<organism evidence="3 4">
    <name type="scientific">Ilex paraguariensis</name>
    <name type="common">yerba mate</name>
    <dbReference type="NCBI Taxonomy" id="185542"/>
    <lineage>
        <taxon>Eukaryota</taxon>
        <taxon>Viridiplantae</taxon>
        <taxon>Streptophyta</taxon>
        <taxon>Embryophyta</taxon>
        <taxon>Tracheophyta</taxon>
        <taxon>Spermatophyta</taxon>
        <taxon>Magnoliopsida</taxon>
        <taxon>eudicotyledons</taxon>
        <taxon>Gunneridae</taxon>
        <taxon>Pentapetalae</taxon>
        <taxon>asterids</taxon>
        <taxon>campanulids</taxon>
        <taxon>Aquifoliales</taxon>
        <taxon>Aquifoliaceae</taxon>
        <taxon>Ilex</taxon>
    </lineage>
</organism>
<comment type="caution">
    <text evidence="3">The sequence shown here is derived from an EMBL/GenBank/DDBJ whole genome shotgun (WGS) entry which is preliminary data.</text>
</comment>
<proteinExistence type="predicted"/>
<dbReference type="Proteomes" id="UP001642360">
    <property type="component" value="Unassembled WGS sequence"/>
</dbReference>
<evidence type="ECO:0000313" key="3">
    <source>
        <dbReference type="EMBL" id="CAK9144429.1"/>
    </source>
</evidence>
<accession>A0ABC8RN33</accession>
<name>A0ABC8RN33_9AQUA</name>
<evidence type="ECO:0000313" key="2">
    <source>
        <dbReference type="EMBL" id="CAK9143197.1"/>
    </source>
</evidence>
<evidence type="ECO:0000313" key="4">
    <source>
        <dbReference type="Proteomes" id="UP001642360"/>
    </source>
</evidence>
<protein>
    <submittedName>
        <fullName evidence="3">Uncharacterized protein</fullName>
    </submittedName>
</protein>
<dbReference type="EMBL" id="CAUOFW020001392">
    <property type="protein sequence ID" value="CAK9144429.1"/>
    <property type="molecule type" value="Genomic_DNA"/>
</dbReference>
<feature type="region of interest" description="Disordered" evidence="1">
    <location>
        <begin position="1"/>
        <end position="28"/>
    </location>
</feature>
<evidence type="ECO:0000256" key="1">
    <source>
        <dbReference type="SAM" id="MobiDB-lite"/>
    </source>
</evidence>
<keyword evidence="4" id="KW-1185">Reference proteome</keyword>